<keyword evidence="3" id="KW-1185">Reference proteome</keyword>
<comment type="caution">
    <text evidence="2">The sequence shown here is derived from an EMBL/GenBank/DDBJ whole genome shotgun (WGS) entry which is preliminary data.</text>
</comment>
<dbReference type="AlphaFoldDB" id="A0A852ZQP2"/>
<proteinExistence type="predicted"/>
<dbReference type="GO" id="GO:0008270">
    <property type="term" value="F:zinc ion binding"/>
    <property type="evidence" value="ECO:0007669"/>
    <property type="project" value="InterPro"/>
</dbReference>
<accession>A0A852ZQP2</accession>
<dbReference type="GO" id="GO:0004181">
    <property type="term" value="F:metallocarboxypeptidase activity"/>
    <property type="evidence" value="ECO:0007669"/>
    <property type="project" value="InterPro"/>
</dbReference>
<protein>
    <recommendedName>
        <fullName evidence="1">Peptidase M14 domain-containing protein</fullName>
    </recommendedName>
</protein>
<evidence type="ECO:0000313" key="2">
    <source>
        <dbReference type="EMBL" id="NYI04723.1"/>
    </source>
</evidence>
<dbReference type="Proteomes" id="UP000567795">
    <property type="component" value="Unassembled WGS sequence"/>
</dbReference>
<reference evidence="2 3" key="1">
    <citation type="submission" date="2020-07" db="EMBL/GenBank/DDBJ databases">
        <title>Sequencing the genomes of 1000 actinobacteria strains.</title>
        <authorList>
            <person name="Klenk H.-P."/>
        </authorList>
    </citation>
    <scope>NUCLEOTIDE SEQUENCE [LARGE SCALE GENOMIC DNA]</scope>
    <source>
        <strain evidence="2 3">DSM 42178</strain>
    </source>
</reference>
<dbReference type="Gene3D" id="3.40.630.10">
    <property type="entry name" value="Zn peptidases"/>
    <property type="match status" value="1"/>
</dbReference>
<dbReference type="SUPFAM" id="SSF53187">
    <property type="entry name" value="Zn-dependent exopeptidases"/>
    <property type="match status" value="1"/>
</dbReference>
<dbReference type="GO" id="GO:0006508">
    <property type="term" value="P:proteolysis"/>
    <property type="evidence" value="ECO:0007669"/>
    <property type="project" value="InterPro"/>
</dbReference>
<dbReference type="InterPro" id="IPR000834">
    <property type="entry name" value="Peptidase_M14"/>
</dbReference>
<organism evidence="2 3">
    <name type="scientific">Allostreptomyces psammosilenae</name>
    <dbReference type="NCBI Taxonomy" id="1892865"/>
    <lineage>
        <taxon>Bacteria</taxon>
        <taxon>Bacillati</taxon>
        <taxon>Actinomycetota</taxon>
        <taxon>Actinomycetes</taxon>
        <taxon>Kitasatosporales</taxon>
        <taxon>Streptomycetaceae</taxon>
        <taxon>Allostreptomyces</taxon>
    </lineage>
</organism>
<gene>
    <name evidence="2" type="ORF">FHU37_001666</name>
</gene>
<sequence>MRDDRVRAILDAHLDDMPKHALFPTVDRLNGELRDIVGRHRRVARLARVGTSRLGDPLLLASIGNGGRHVLVVGGPHPNEPVGFRTVLEAARMVASAPELTTGLDLTWHFVPCLDPDGARLNERWYTAPLTISAYHRHFFRPALAHQPEWAFPCASGGARFDAVLPETRSLMRVIDALRPDVLVSLHNSDFGGAHFVVSHPVPGLPEALAGAADRRGIPLETDNADTTGWPDVAPGVHLMPPIESLLIVDPRGDARALPHGACSIHYAARHRALAMFTEVPLWRVGVTESPRIGYAEALRRSAADMDAAVDVLDELLARVGPVDGRQPMVWAAVRDTMAIARTASRHWREISRQDHGRRPVTPAEWAGTRDYVRQLPLRAAGMLLRALRVEHAAGDRRPPRAELDRLEGHFDRWCHRMREETRAEPHPVERLVALQLESTLAAVLASRRSAGVA</sequence>
<feature type="domain" description="Peptidase M14" evidence="1">
    <location>
        <begin position="33"/>
        <end position="123"/>
    </location>
</feature>
<dbReference type="RefSeq" id="WP_179813580.1">
    <property type="nucleotide sequence ID" value="NZ_JACBZD010000001.1"/>
</dbReference>
<name>A0A852ZQP2_9ACTN</name>
<dbReference type="EMBL" id="JACBZD010000001">
    <property type="protein sequence ID" value="NYI04723.1"/>
    <property type="molecule type" value="Genomic_DNA"/>
</dbReference>
<evidence type="ECO:0000259" key="1">
    <source>
        <dbReference type="Pfam" id="PF00246"/>
    </source>
</evidence>
<dbReference type="Pfam" id="PF00246">
    <property type="entry name" value="Peptidase_M14"/>
    <property type="match status" value="1"/>
</dbReference>
<evidence type="ECO:0000313" key="3">
    <source>
        <dbReference type="Proteomes" id="UP000567795"/>
    </source>
</evidence>